<evidence type="ECO:0000313" key="2">
    <source>
        <dbReference type="EMBL" id="ERN09063.1"/>
    </source>
</evidence>
<accession>W1PLX4</accession>
<keyword evidence="3" id="KW-1185">Reference proteome</keyword>
<protein>
    <submittedName>
        <fullName evidence="2">Uncharacterized protein</fullName>
    </submittedName>
</protein>
<dbReference type="AlphaFoldDB" id="W1PLX4"/>
<organism evidence="2 3">
    <name type="scientific">Amborella trichopoda</name>
    <dbReference type="NCBI Taxonomy" id="13333"/>
    <lineage>
        <taxon>Eukaryota</taxon>
        <taxon>Viridiplantae</taxon>
        <taxon>Streptophyta</taxon>
        <taxon>Embryophyta</taxon>
        <taxon>Tracheophyta</taxon>
        <taxon>Spermatophyta</taxon>
        <taxon>Magnoliopsida</taxon>
        <taxon>Amborellales</taxon>
        <taxon>Amborellaceae</taxon>
        <taxon>Amborella</taxon>
    </lineage>
</organism>
<evidence type="ECO:0000313" key="3">
    <source>
        <dbReference type="Proteomes" id="UP000017836"/>
    </source>
</evidence>
<feature type="region of interest" description="Disordered" evidence="1">
    <location>
        <begin position="66"/>
        <end position="86"/>
    </location>
</feature>
<evidence type="ECO:0000256" key="1">
    <source>
        <dbReference type="SAM" id="MobiDB-lite"/>
    </source>
</evidence>
<gene>
    <name evidence="2" type="ORF">AMTR_s00163p00057660</name>
</gene>
<dbReference type="EMBL" id="KI393052">
    <property type="protein sequence ID" value="ERN09063.1"/>
    <property type="molecule type" value="Genomic_DNA"/>
</dbReference>
<name>W1PLX4_AMBTC</name>
<dbReference type="HOGENOM" id="CLU_2500959_0_0_1"/>
<dbReference type="Gramene" id="ERN09063">
    <property type="protein sequence ID" value="ERN09063"/>
    <property type="gene ID" value="AMTR_s00163p00057660"/>
</dbReference>
<sequence length="86" mass="9324">MHEEILQGDNALEADVQLATVQGIDDFMDKGRTNVDDLNAKIEAHHAASVSIIGAHIEAEMNKASLVDAPSNRDVDEAPLYNSTEH</sequence>
<reference evidence="3" key="1">
    <citation type="journal article" date="2013" name="Science">
        <title>The Amborella genome and the evolution of flowering plants.</title>
        <authorList>
            <consortium name="Amborella Genome Project"/>
        </authorList>
    </citation>
    <scope>NUCLEOTIDE SEQUENCE [LARGE SCALE GENOMIC DNA]</scope>
</reference>
<dbReference type="Proteomes" id="UP000017836">
    <property type="component" value="Unassembled WGS sequence"/>
</dbReference>
<proteinExistence type="predicted"/>